<comment type="caution">
    <text evidence="2">The sequence shown here is derived from an EMBL/GenBank/DDBJ whole genome shotgun (WGS) entry which is preliminary data.</text>
</comment>
<protein>
    <submittedName>
        <fullName evidence="2">Uncharacterized protein</fullName>
    </submittedName>
</protein>
<dbReference type="EMBL" id="CAJVRL010000070">
    <property type="protein sequence ID" value="CAG8956225.1"/>
    <property type="molecule type" value="Genomic_DNA"/>
</dbReference>
<gene>
    <name evidence="2" type="ORF">HYFRA_00003605</name>
</gene>
<proteinExistence type="predicted"/>
<feature type="compositionally biased region" description="Low complexity" evidence="1">
    <location>
        <begin position="155"/>
        <end position="203"/>
    </location>
</feature>
<evidence type="ECO:0000313" key="3">
    <source>
        <dbReference type="Proteomes" id="UP000696280"/>
    </source>
</evidence>
<reference evidence="2" key="1">
    <citation type="submission" date="2021-07" db="EMBL/GenBank/DDBJ databases">
        <authorList>
            <person name="Durling M."/>
        </authorList>
    </citation>
    <scope>NUCLEOTIDE SEQUENCE</scope>
</reference>
<organism evidence="2 3">
    <name type="scientific">Hymenoscyphus fraxineus</name>
    <dbReference type="NCBI Taxonomy" id="746836"/>
    <lineage>
        <taxon>Eukaryota</taxon>
        <taxon>Fungi</taxon>
        <taxon>Dikarya</taxon>
        <taxon>Ascomycota</taxon>
        <taxon>Pezizomycotina</taxon>
        <taxon>Leotiomycetes</taxon>
        <taxon>Helotiales</taxon>
        <taxon>Helotiaceae</taxon>
        <taxon>Hymenoscyphus</taxon>
    </lineage>
</organism>
<name>A0A9N9PUI2_9HELO</name>
<evidence type="ECO:0000313" key="2">
    <source>
        <dbReference type="EMBL" id="CAG8956225.1"/>
    </source>
</evidence>
<feature type="region of interest" description="Disordered" evidence="1">
    <location>
        <begin position="86"/>
        <end position="203"/>
    </location>
</feature>
<sequence>MTVIKRATVYDQRERRLRMETLLRNTTCSKGHTHPPWNTTGVLRIEKCESICGFCQKETKTAANLRKHVAIHIKNERLNLTIAEGSSGRGRLEMPQTFERESSSGSRLSYFSDETDASSSARRNNGLARVRSNQGSSADPFSPSAVLMSMHQPHSHSGISRSYPSSSTSTPTSQGLTSSNHQSVYSYPYSTPTTTPISQISQPPSQVYSALDVHYPSPEKDLFRVLREHNISTKTAWTVIPASEGTRVLELCKSLSVAQEVRGSSLAAAPVPCYHRETLYDEEWQAHMRDVHGVFFLWPETWMKRIEVVDLEAYGGDIGGINNLMME</sequence>
<accession>A0A9N9PUI2</accession>
<evidence type="ECO:0000256" key="1">
    <source>
        <dbReference type="SAM" id="MobiDB-lite"/>
    </source>
</evidence>
<keyword evidence="3" id="KW-1185">Reference proteome</keyword>
<dbReference type="OrthoDB" id="3563175at2759"/>
<dbReference type="AlphaFoldDB" id="A0A9N9PUI2"/>
<dbReference type="Proteomes" id="UP000696280">
    <property type="component" value="Unassembled WGS sequence"/>
</dbReference>